<evidence type="ECO:0000259" key="1">
    <source>
        <dbReference type="Pfam" id="PF00089"/>
    </source>
</evidence>
<dbReference type="InterPro" id="IPR043504">
    <property type="entry name" value="Peptidase_S1_PA_chymotrypsin"/>
</dbReference>
<dbReference type="InterPro" id="IPR009003">
    <property type="entry name" value="Peptidase_S1_PA"/>
</dbReference>
<protein>
    <submittedName>
        <fullName evidence="2">Putative trypsin-6</fullName>
    </submittedName>
</protein>
<dbReference type="InterPro" id="IPR001254">
    <property type="entry name" value="Trypsin_dom"/>
</dbReference>
<dbReference type="GO" id="GO:0006508">
    <property type="term" value="P:proteolysis"/>
    <property type="evidence" value="ECO:0007669"/>
    <property type="project" value="InterPro"/>
</dbReference>
<dbReference type="SUPFAM" id="SSF50494">
    <property type="entry name" value="Trypsin-like serine proteases"/>
    <property type="match status" value="1"/>
</dbReference>
<organism evidence="2">
    <name type="scientific">Lygus hesperus</name>
    <name type="common">Western plant bug</name>
    <dbReference type="NCBI Taxonomy" id="30085"/>
    <lineage>
        <taxon>Eukaryota</taxon>
        <taxon>Metazoa</taxon>
        <taxon>Ecdysozoa</taxon>
        <taxon>Arthropoda</taxon>
        <taxon>Hexapoda</taxon>
        <taxon>Insecta</taxon>
        <taxon>Pterygota</taxon>
        <taxon>Neoptera</taxon>
        <taxon>Paraneoptera</taxon>
        <taxon>Hemiptera</taxon>
        <taxon>Heteroptera</taxon>
        <taxon>Panheteroptera</taxon>
        <taxon>Cimicomorpha</taxon>
        <taxon>Miridae</taxon>
        <taxon>Mirini</taxon>
        <taxon>Lygus</taxon>
    </lineage>
</organism>
<dbReference type="AlphaFoldDB" id="A0A0A9XDU2"/>
<feature type="domain" description="Peptidase S1" evidence="1">
    <location>
        <begin position="2"/>
        <end position="129"/>
    </location>
</feature>
<dbReference type="Pfam" id="PF00089">
    <property type="entry name" value="Trypsin"/>
    <property type="match status" value="1"/>
</dbReference>
<name>A0A0A9XDU2_LYGHE</name>
<accession>A0A0A9XDU2</accession>
<reference evidence="2" key="1">
    <citation type="journal article" date="2014" name="PLoS ONE">
        <title>Transcriptome-Based Identification of ABC Transporters in the Western Tarnished Plant Bug Lygus hesperus.</title>
        <authorList>
            <person name="Hull J.J."/>
            <person name="Chaney K."/>
            <person name="Geib S.M."/>
            <person name="Fabrick J.A."/>
            <person name="Brent C.S."/>
            <person name="Walsh D."/>
            <person name="Lavine L.C."/>
        </authorList>
    </citation>
    <scope>NUCLEOTIDE SEQUENCE</scope>
</reference>
<dbReference type="GO" id="GO:0004252">
    <property type="term" value="F:serine-type endopeptidase activity"/>
    <property type="evidence" value="ECO:0007669"/>
    <property type="project" value="InterPro"/>
</dbReference>
<reference evidence="2" key="2">
    <citation type="submission" date="2014-07" db="EMBL/GenBank/DDBJ databases">
        <authorList>
            <person name="Hull J."/>
        </authorList>
    </citation>
    <scope>NUCLEOTIDE SEQUENCE</scope>
</reference>
<dbReference type="EMBL" id="GBHO01028339">
    <property type="protein sequence ID" value="JAG15265.1"/>
    <property type="molecule type" value="Transcribed_RNA"/>
</dbReference>
<proteinExistence type="predicted"/>
<evidence type="ECO:0000313" key="2">
    <source>
        <dbReference type="EMBL" id="JAG15265.1"/>
    </source>
</evidence>
<feature type="non-terminal residue" evidence="2">
    <location>
        <position position="1"/>
    </location>
</feature>
<gene>
    <name evidence="2" type="primary">TRY6_1</name>
    <name evidence="2" type="ORF">CM83_15974</name>
</gene>
<sequence>EYDVAVVFTSTKFKYNSRIGPMTLFGESISKNWIEYYECVILGHGTVGDGNDAKVVDQMEVEEVQLLTKGKCRNYFCKHGPEGLCKYYLEGRGQSCAKIIQSGSCALDPGGPVVCNGSVFGVMSGSLKSAPVLLYAGPHIITSLPVAPSASQQQTCGK</sequence>
<dbReference type="Gene3D" id="2.40.10.10">
    <property type="entry name" value="Trypsin-like serine proteases"/>
    <property type="match status" value="1"/>
</dbReference>